<evidence type="ECO:0000313" key="1">
    <source>
        <dbReference type="EMBL" id="KAI8571062.1"/>
    </source>
</evidence>
<keyword evidence="2" id="KW-1185">Reference proteome</keyword>
<gene>
    <name evidence="1" type="ORF">RHMOL_Rhmol01G0087900</name>
</gene>
<reference evidence="1" key="1">
    <citation type="submission" date="2022-02" db="EMBL/GenBank/DDBJ databases">
        <title>Plant Genome Project.</title>
        <authorList>
            <person name="Zhang R.-G."/>
        </authorList>
    </citation>
    <scope>NUCLEOTIDE SEQUENCE</scope>
    <source>
        <strain evidence="1">AT1</strain>
    </source>
</reference>
<sequence>MFAFSIMLPGYFCCTNVQVNEPFLKDGSQTVLHVESLGHTLHAYVNGKLAGSGKGNSDNAKVSTDVPITLIPRKNKIDLLCLTVGLQTGLKGEELGLSNGRSSAWVSGATLPKEQPFIWYKTTFDTPSGTIPVALDFTGMGKGEALVNWQSIGRYWPTYIAPSSGCTDSCNYKGSYSSNKCLKNYGKPYQQL</sequence>
<proteinExistence type="predicted"/>
<comment type="caution">
    <text evidence="1">The sequence shown here is derived from an EMBL/GenBank/DDBJ whole genome shotgun (WGS) entry which is preliminary data.</text>
</comment>
<dbReference type="EMBL" id="CM046388">
    <property type="protein sequence ID" value="KAI8571062.1"/>
    <property type="molecule type" value="Genomic_DNA"/>
</dbReference>
<evidence type="ECO:0000313" key="2">
    <source>
        <dbReference type="Proteomes" id="UP001062846"/>
    </source>
</evidence>
<protein>
    <submittedName>
        <fullName evidence="1">Uncharacterized protein</fullName>
    </submittedName>
</protein>
<accession>A0ACC0Q2F3</accession>
<name>A0ACC0Q2F3_RHOML</name>
<organism evidence="1 2">
    <name type="scientific">Rhododendron molle</name>
    <name type="common">Chinese azalea</name>
    <name type="synonym">Azalea mollis</name>
    <dbReference type="NCBI Taxonomy" id="49168"/>
    <lineage>
        <taxon>Eukaryota</taxon>
        <taxon>Viridiplantae</taxon>
        <taxon>Streptophyta</taxon>
        <taxon>Embryophyta</taxon>
        <taxon>Tracheophyta</taxon>
        <taxon>Spermatophyta</taxon>
        <taxon>Magnoliopsida</taxon>
        <taxon>eudicotyledons</taxon>
        <taxon>Gunneridae</taxon>
        <taxon>Pentapetalae</taxon>
        <taxon>asterids</taxon>
        <taxon>Ericales</taxon>
        <taxon>Ericaceae</taxon>
        <taxon>Ericoideae</taxon>
        <taxon>Rhodoreae</taxon>
        <taxon>Rhododendron</taxon>
    </lineage>
</organism>
<dbReference type="Proteomes" id="UP001062846">
    <property type="component" value="Chromosome 1"/>
</dbReference>